<dbReference type="InterPro" id="IPR004176">
    <property type="entry name" value="Clp_R_N"/>
</dbReference>
<evidence type="ECO:0000313" key="5">
    <source>
        <dbReference type="Proteomes" id="UP000095705"/>
    </source>
</evidence>
<gene>
    <name evidence="4" type="ORF">BGK67_22205</name>
</gene>
<evidence type="ECO:0000256" key="2">
    <source>
        <dbReference type="SAM" id="MobiDB-lite"/>
    </source>
</evidence>
<proteinExistence type="predicted"/>
<keyword evidence="5" id="KW-1185">Reference proteome</keyword>
<evidence type="ECO:0000259" key="3">
    <source>
        <dbReference type="PROSITE" id="PS51903"/>
    </source>
</evidence>
<dbReference type="InterPro" id="IPR036628">
    <property type="entry name" value="Clp_N_dom_sf"/>
</dbReference>
<dbReference type="RefSeq" id="WP_069921904.1">
    <property type="nucleotide sequence ID" value="NZ_MEHK01000001.1"/>
</dbReference>
<feature type="domain" description="Clp R" evidence="3">
    <location>
        <begin position="2"/>
        <end position="190"/>
    </location>
</feature>
<evidence type="ECO:0000313" key="4">
    <source>
        <dbReference type="EMBL" id="OEJ33690.1"/>
    </source>
</evidence>
<keyword evidence="1" id="KW-0677">Repeat</keyword>
<dbReference type="AlphaFoldDB" id="A0A1E5PW62"/>
<dbReference type="Proteomes" id="UP000095705">
    <property type="component" value="Unassembled WGS sequence"/>
</dbReference>
<dbReference type="Gene3D" id="1.10.1780.10">
    <property type="entry name" value="Clp, N-terminal domain"/>
    <property type="match status" value="1"/>
</dbReference>
<sequence length="190" mass="20069">MFERFTRDARSTVTGAVAEARQAGDPTVTREHLLLSLLALGVLDPLGVDRTAVAADLAAARRRGGMSRADEEALAGLGIDLAEIVSRVEETHGEGALAAPAPRRRTLGGSLRSALGRAEPDARTGNRHVPFTEDAKNALEQSLRIALGRKDRHIGTVHLLLALLSRPGTVSEVLTDHGITYDTAESALAA</sequence>
<reference evidence="4 5" key="1">
    <citation type="submission" date="2016-08" db="EMBL/GenBank/DDBJ databases">
        <title>The complete genome of Streptomyces subrutilus 10-1-1.</title>
        <authorList>
            <person name="Chen X."/>
        </authorList>
    </citation>
    <scope>NUCLEOTIDE SEQUENCE [LARGE SCALE GENOMIC DNA]</scope>
    <source>
        <strain evidence="4 5">10-1-1</strain>
    </source>
</reference>
<feature type="region of interest" description="Disordered" evidence="2">
    <location>
        <begin position="113"/>
        <end position="133"/>
    </location>
</feature>
<dbReference type="SUPFAM" id="SSF81923">
    <property type="entry name" value="Double Clp-N motif"/>
    <property type="match status" value="2"/>
</dbReference>
<accession>A0A1E5PW62</accession>
<feature type="compositionally biased region" description="Basic and acidic residues" evidence="2">
    <location>
        <begin position="118"/>
        <end position="133"/>
    </location>
</feature>
<dbReference type="Pfam" id="PF02861">
    <property type="entry name" value="Clp_N"/>
    <property type="match status" value="1"/>
</dbReference>
<protein>
    <submittedName>
        <fullName evidence="4">Peptidase</fullName>
    </submittedName>
</protein>
<dbReference type="STRING" id="36818.BGK67_22205"/>
<comment type="caution">
    <text evidence="4">The sequence shown here is derived from an EMBL/GenBank/DDBJ whole genome shotgun (WGS) entry which is preliminary data.</text>
</comment>
<dbReference type="EMBL" id="MEHK01000001">
    <property type="protein sequence ID" value="OEJ33690.1"/>
    <property type="molecule type" value="Genomic_DNA"/>
</dbReference>
<organism evidence="4 5">
    <name type="scientific">Streptomyces subrutilus</name>
    <dbReference type="NCBI Taxonomy" id="36818"/>
    <lineage>
        <taxon>Bacteria</taxon>
        <taxon>Bacillati</taxon>
        <taxon>Actinomycetota</taxon>
        <taxon>Actinomycetes</taxon>
        <taxon>Kitasatosporales</taxon>
        <taxon>Streptomycetaceae</taxon>
        <taxon>Streptomyces</taxon>
    </lineage>
</organism>
<dbReference type="OrthoDB" id="3628183at2"/>
<name>A0A1E5PW62_9ACTN</name>
<dbReference type="PROSITE" id="PS51903">
    <property type="entry name" value="CLP_R"/>
    <property type="match status" value="1"/>
</dbReference>
<evidence type="ECO:0000256" key="1">
    <source>
        <dbReference type="PROSITE-ProRule" id="PRU01251"/>
    </source>
</evidence>